<dbReference type="EMBL" id="CAJQZP010001133">
    <property type="protein sequence ID" value="CAG5020064.1"/>
    <property type="molecule type" value="Genomic_DNA"/>
</dbReference>
<evidence type="ECO:0000313" key="3">
    <source>
        <dbReference type="Proteomes" id="UP000691718"/>
    </source>
</evidence>
<feature type="region of interest" description="Disordered" evidence="1">
    <location>
        <begin position="1"/>
        <end position="55"/>
    </location>
</feature>
<reference evidence="2" key="1">
    <citation type="submission" date="2021-04" db="EMBL/GenBank/DDBJ databases">
        <authorList>
            <person name="Tunstrom K."/>
        </authorList>
    </citation>
    <scope>NUCLEOTIDE SEQUENCE</scope>
</reference>
<dbReference type="OrthoDB" id="10051975at2759"/>
<name>A0A8S3XHA1_PARAO</name>
<accession>A0A8S3XHA1</accession>
<gene>
    <name evidence="2" type="ORF">PAPOLLO_LOCUS17205</name>
</gene>
<feature type="compositionally biased region" description="Polar residues" evidence="1">
    <location>
        <begin position="14"/>
        <end position="30"/>
    </location>
</feature>
<protein>
    <submittedName>
        <fullName evidence="2">(apollo) hypothetical protein</fullName>
    </submittedName>
</protein>
<evidence type="ECO:0000313" key="2">
    <source>
        <dbReference type="EMBL" id="CAG5020064.1"/>
    </source>
</evidence>
<sequence length="69" mass="7704">MGQLPGQCGYYTGAYSTDLSNSTSRQSYYSDTPIPAQTAPTSIPEPPREAEDNQNEISEILRYVQEQEE</sequence>
<keyword evidence="3" id="KW-1185">Reference proteome</keyword>
<dbReference type="AlphaFoldDB" id="A0A8S3XHA1"/>
<evidence type="ECO:0000256" key="1">
    <source>
        <dbReference type="SAM" id="MobiDB-lite"/>
    </source>
</evidence>
<organism evidence="2 3">
    <name type="scientific">Parnassius apollo</name>
    <name type="common">Apollo butterfly</name>
    <name type="synonym">Papilio apollo</name>
    <dbReference type="NCBI Taxonomy" id="110799"/>
    <lineage>
        <taxon>Eukaryota</taxon>
        <taxon>Metazoa</taxon>
        <taxon>Ecdysozoa</taxon>
        <taxon>Arthropoda</taxon>
        <taxon>Hexapoda</taxon>
        <taxon>Insecta</taxon>
        <taxon>Pterygota</taxon>
        <taxon>Neoptera</taxon>
        <taxon>Endopterygota</taxon>
        <taxon>Lepidoptera</taxon>
        <taxon>Glossata</taxon>
        <taxon>Ditrysia</taxon>
        <taxon>Papilionoidea</taxon>
        <taxon>Papilionidae</taxon>
        <taxon>Parnassiinae</taxon>
        <taxon>Parnassini</taxon>
        <taxon>Parnassius</taxon>
        <taxon>Parnassius</taxon>
    </lineage>
</organism>
<dbReference type="Proteomes" id="UP000691718">
    <property type="component" value="Unassembled WGS sequence"/>
</dbReference>
<comment type="caution">
    <text evidence="2">The sequence shown here is derived from an EMBL/GenBank/DDBJ whole genome shotgun (WGS) entry which is preliminary data.</text>
</comment>
<proteinExistence type="predicted"/>